<feature type="domain" description="Cyclic nucleotide-binding" evidence="2">
    <location>
        <begin position="27"/>
        <end position="128"/>
    </location>
</feature>
<evidence type="ECO:0000313" key="4">
    <source>
        <dbReference type="Proteomes" id="UP000324629"/>
    </source>
</evidence>
<sequence>VLNYCPKDMKADLCIHLNRMVFNEHQAFRLASDGCLRALAVNFNTIHTAPGDLIFHQGESIDQLCFVVSGSLEVIQDEEIVAFLGRGDVFGEPFWKEPNRMSHSAATVRALTYCDLHCIKKDNLLQVLNFYSAFANSFARNLVLTYDLKTRLIFRKLADVKHEYELAEHRKNDNPLSGLRADHPVRRMIHRFRMIGAHAQQASNGSPGAGGTDIDLQRRPSAPAETREQANEEIVHFPRKQSQGEPLSNTGGTVASTTKLDGITSKWGKRMGLPKTATSEIDVETLNVEPKQHETTQPQKTTSRRGNLLKPTTIKEEPEKESSKPIHSIGSIKCEANDGDDKTKQVVSPVERRIKHLESSNEAILSCLVKMQSDLTHEMNELMKRMDNMDVRIGDLLNAVIQNRNVHNQNFQADNHSDEGTASNATSTVSFNEPHLASTATKLYKSPKLSTSNRVHPVRPSGQPNLAFSHLKSFRRTQGSPTAGLSTRVFSCSKQKKIVPTLYESSRPSPNQLHTHRCSSGQGQSIAQYYRQTSEDQPSQYETSSMTSNSESSTSVHFMPSNNMCEQFHLSRETFLPESCMPMNTGLPDKPTDRNRTIREVEYDPLSFSEYVTNRKSAQSTTHPPVCSQLRALHYPVLLSATSPVALTQPRLQQQSQHQQHFVSTNTKLLTSSNPAYRKLVTLPEPPTISVSYSVSTSISDSIESRTGVSATTIQSTASNPFVQNVWATRSIGQPRVMSNRLSVQSEGIIDLTTPDRSRSAGSQSRDHIDLNRSGFERS</sequence>
<dbReference type="PROSITE" id="PS50042">
    <property type="entry name" value="CNMP_BINDING_3"/>
    <property type="match status" value="1"/>
</dbReference>
<dbReference type="SUPFAM" id="SSF51206">
    <property type="entry name" value="cAMP-binding domain-like"/>
    <property type="match status" value="1"/>
</dbReference>
<dbReference type="GO" id="GO:0008076">
    <property type="term" value="C:voltage-gated potassium channel complex"/>
    <property type="evidence" value="ECO:0007669"/>
    <property type="project" value="TreeGrafter"/>
</dbReference>
<feature type="region of interest" description="Disordered" evidence="1">
    <location>
        <begin position="199"/>
        <end position="259"/>
    </location>
</feature>
<dbReference type="EMBL" id="QNGE01005645">
    <property type="protein sequence ID" value="KAA3671902.1"/>
    <property type="molecule type" value="Genomic_DNA"/>
</dbReference>
<dbReference type="GO" id="GO:0005249">
    <property type="term" value="F:voltage-gated potassium channel activity"/>
    <property type="evidence" value="ECO:0007669"/>
    <property type="project" value="InterPro"/>
</dbReference>
<dbReference type="PANTHER" id="PTHR10217">
    <property type="entry name" value="VOLTAGE AND LIGAND GATED POTASSIUM CHANNEL"/>
    <property type="match status" value="1"/>
</dbReference>
<evidence type="ECO:0000256" key="1">
    <source>
        <dbReference type="SAM" id="MobiDB-lite"/>
    </source>
</evidence>
<dbReference type="PANTHER" id="PTHR10217:SF435">
    <property type="entry name" value="POTASSIUM VOLTAGE-GATED CHANNEL PROTEIN EAG"/>
    <property type="match status" value="1"/>
</dbReference>
<feature type="compositionally biased region" description="Polar residues" evidence="1">
    <location>
        <begin position="240"/>
        <end position="259"/>
    </location>
</feature>
<name>A0A5J4N8M5_9TREM</name>
<gene>
    <name evidence="3" type="ORF">DEA37_0011800</name>
</gene>
<feature type="compositionally biased region" description="Polar residues" evidence="1">
    <location>
        <begin position="503"/>
        <end position="542"/>
    </location>
</feature>
<feature type="compositionally biased region" description="Polar residues" evidence="1">
    <location>
        <begin position="411"/>
        <end position="431"/>
    </location>
</feature>
<reference evidence="3 4" key="1">
    <citation type="journal article" date="2019" name="Gigascience">
        <title>Whole-genome sequence of the oriental lung fluke Paragonimus westermani.</title>
        <authorList>
            <person name="Oey H."/>
            <person name="Zakrzewski M."/>
            <person name="Narain K."/>
            <person name="Devi K.R."/>
            <person name="Agatsuma T."/>
            <person name="Nawaratna S."/>
            <person name="Gobert G.N."/>
            <person name="Jones M.K."/>
            <person name="Ragan M.A."/>
            <person name="McManus D.P."/>
            <person name="Krause L."/>
        </authorList>
    </citation>
    <scope>NUCLEOTIDE SEQUENCE [LARGE SCALE GENOMIC DNA]</scope>
    <source>
        <strain evidence="3 4">IND2009</strain>
    </source>
</reference>
<dbReference type="Proteomes" id="UP000324629">
    <property type="component" value="Unassembled WGS sequence"/>
</dbReference>
<evidence type="ECO:0000313" key="3">
    <source>
        <dbReference type="EMBL" id="KAA3671902.1"/>
    </source>
</evidence>
<dbReference type="InterPro" id="IPR003949">
    <property type="entry name" value="K_chnl_volt-dep_EAG"/>
</dbReference>
<dbReference type="InterPro" id="IPR050818">
    <property type="entry name" value="KCNH_animal-type"/>
</dbReference>
<feature type="region of interest" description="Disordered" evidence="1">
    <location>
        <begin position="442"/>
        <end position="461"/>
    </location>
</feature>
<feature type="region of interest" description="Disordered" evidence="1">
    <location>
        <begin position="502"/>
        <end position="555"/>
    </location>
</feature>
<dbReference type="PRINTS" id="PR01464">
    <property type="entry name" value="EAGCHANNEL"/>
</dbReference>
<protein>
    <recommendedName>
        <fullName evidence="2">Cyclic nucleotide-binding domain-containing protein</fullName>
    </recommendedName>
</protein>
<dbReference type="Pfam" id="PF00027">
    <property type="entry name" value="cNMP_binding"/>
    <property type="match status" value="1"/>
</dbReference>
<organism evidence="3 4">
    <name type="scientific">Paragonimus westermani</name>
    <dbReference type="NCBI Taxonomy" id="34504"/>
    <lineage>
        <taxon>Eukaryota</taxon>
        <taxon>Metazoa</taxon>
        <taxon>Spiralia</taxon>
        <taxon>Lophotrochozoa</taxon>
        <taxon>Platyhelminthes</taxon>
        <taxon>Trematoda</taxon>
        <taxon>Digenea</taxon>
        <taxon>Plagiorchiida</taxon>
        <taxon>Troglotremata</taxon>
        <taxon>Troglotrematidae</taxon>
        <taxon>Paragonimus</taxon>
    </lineage>
</organism>
<feature type="compositionally biased region" description="Basic and acidic residues" evidence="1">
    <location>
        <begin position="754"/>
        <end position="779"/>
    </location>
</feature>
<feature type="compositionally biased region" description="Basic and acidic residues" evidence="1">
    <location>
        <begin position="313"/>
        <end position="324"/>
    </location>
</feature>
<dbReference type="FunFam" id="2.60.120.10:FF:000009">
    <property type="entry name" value="Potassium voltage-gated channel subfamily H member 1"/>
    <property type="match status" value="1"/>
</dbReference>
<dbReference type="Gene3D" id="2.60.120.10">
    <property type="entry name" value="Jelly Rolls"/>
    <property type="match status" value="1"/>
</dbReference>
<dbReference type="SMART" id="SM00100">
    <property type="entry name" value="cNMP"/>
    <property type="match status" value="1"/>
</dbReference>
<feature type="region of interest" description="Disordered" evidence="1">
    <location>
        <begin position="411"/>
        <end position="433"/>
    </location>
</feature>
<accession>A0A5J4N8M5</accession>
<dbReference type="GO" id="GO:0042391">
    <property type="term" value="P:regulation of membrane potential"/>
    <property type="evidence" value="ECO:0007669"/>
    <property type="project" value="TreeGrafter"/>
</dbReference>
<feature type="compositionally biased region" description="Basic and acidic residues" evidence="1">
    <location>
        <begin position="225"/>
        <end position="236"/>
    </location>
</feature>
<keyword evidence="4" id="KW-1185">Reference proteome</keyword>
<dbReference type="InterPro" id="IPR014710">
    <property type="entry name" value="RmlC-like_jellyroll"/>
</dbReference>
<feature type="non-terminal residue" evidence="3">
    <location>
        <position position="1"/>
    </location>
</feature>
<feature type="compositionally biased region" description="Low complexity" evidence="1">
    <location>
        <begin position="543"/>
        <end position="555"/>
    </location>
</feature>
<feature type="compositionally biased region" description="Polar residues" evidence="1">
    <location>
        <begin position="295"/>
        <end position="305"/>
    </location>
</feature>
<proteinExistence type="predicted"/>
<dbReference type="InterPro" id="IPR000595">
    <property type="entry name" value="cNMP-bd_dom"/>
</dbReference>
<feature type="region of interest" description="Disordered" evidence="1">
    <location>
        <begin position="289"/>
        <end position="343"/>
    </location>
</feature>
<dbReference type="InterPro" id="IPR018490">
    <property type="entry name" value="cNMP-bd_dom_sf"/>
</dbReference>
<evidence type="ECO:0000259" key="2">
    <source>
        <dbReference type="PROSITE" id="PS50042"/>
    </source>
</evidence>
<dbReference type="AlphaFoldDB" id="A0A5J4N8M5"/>
<dbReference type="CDD" id="cd00038">
    <property type="entry name" value="CAP_ED"/>
    <property type="match status" value="1"/>
</dbReference>
<feature type="region of interest" description="Disordered" evidence="1">
    <location>
        <begin position="751"/>
        <end position="779"/>
    </location>
</feature>
<comment type="caution">
    <text evidence="3">The sequence shown here is derived from an EMBL/GenBank/DDBJ whole genome shotgun (WGS) entry which is preliminary data.</text>
</comment>